<evidence type="ECO:0000256" key="1">
    <source>
        <dbReference type="ARBA" id="ARBA00022676"/>
    </source>
</evidence>
<sequence>MVADSKTMLESNAATFELSRYFNSPMLHQLKHQALGTKAGTLPKINVIGSPVTALPFDDQMKVILHWAKSRLSKTVCVANTHMLVEAYRRPKFRAVLRRSDLVTPDGMPLVWMMKVMGALRQNRVAGMDIFLSLCEAAPRQETSIFLLGSQSAVLRQMQIKLEDEFPDLQIAGMEPLPFRPLTTLEDDELIQRINASGAGLVFLALGCPKQEAWIAQHKGRIRAVMLGVGGVFPVYAGIQKRAPRWIRESGLEWLYRLVQEPTRLWKRYGTTIPLFVYLALKQALQHKVANGYLKRSQV</sequence>
<dbReference type="PANTHER" id="PTHR34136">
    <property type="match status" value="1"/>
</dbReference>
<protein>
    <submittedName>
        <fullName evidence="3">N-acetylglucosaminyldiphosphoundecaprenol N-acetyl-beta-D-mannosaminyltransferase</fullName>
        <ecNumber evidence="3">2.4.1.187</ecNumber>
    </submittedName>
</protein>
<dbReference type="EC" id="2.4.1.187" evidence="3"/>
<accession>A0A2W1JZ29</accession>
<dbReference type="NCBIfam" id="TIGR00696">
    <property type="entry name" value="wecG_tagA_cpsF"/>
    <property type="match status" value="1"/>
</dbReference>
<evidence type="ECO:0000313" key="4">
    <source>
        <dbReference type="Proteomes" id="UP000248857"/>
    </source>
</evidence>
<evidence type="ECO:0000313" key="3">
    <source>
        <dbReference type="EMBL" id="PZD75202.1"/>
    </source>
</evidence>
<dbReference type="CDD" id="cd06533">
    <property type="entry name" value="Glyco_transf_WecG_TagA"/>
    <property type="match status" value="1"/>
</dbReference>
<dbReference type="Pfam" id="PF03808">
    <property type="entry name" value="Glyco_tran_WecG"/>
    <property type="match status" value="1"/>
</dbReference>
<proteinExistence type="predicted"/>
<dbReference type="GO" id="GO:0047244">
    <property type="term" value="F:N-acetylglucosaminyldiphosphoundecaprenol N-acetyl-beta-D-mannosaminyltransferase activity"/>
    <property type="evidence" value="ECO:0007669"/>
    <property type="project" value="UniProtKB-EC"/>
</dbReference>
<dbReference type="EMBL" id="PQWO01000001">
    <property type="protein sequence ID" value="PZD75202.1"/>
    <property type="molecule type" value="Genomic_DNA"/>
</dbReference>
<evidence type="ECO:0000256" key="2">
    <source>
        <dbReference type="ARBA" id="ARBA00022679"/>
    </source>
</evidence>
<dbReference type="Proteomes" id="UP000248857">
    <property type="component" value="Unassembled WGS sequence"/>
</dbReference>
<keyword evidence="1 3" id="KW-0328">Glycosyltransferase</keyword>
<keyword evidence="4" id="KW-1185">Reference proteome</keyword>
<dbReference type="PANTHER" id="PTHR34136:SF1">
    <property type="entry name" value="UDP-N-ACETYL-D-MANNOSAMINURONIC ACID TRANSFERASE"/>
    <property type="match status" value="1"/>
</dbReference>
<keyword evidence="2 3" id="KW-0808">Transferase</keyword>
<organism evidence="3 4">
    <name type="scientific">Acaryochloris thomasi RCC1774</name>
    <dbReference type="NCBI Taxonomy" id="1764569"/>
    <lineage>
        <taxon>Bacteria</taxon>
        <taxon>Bacillati</taxon>
        <taxon>Cyanobacteriota</taxon>
        <taxon>Cyanophyceae</taxon>
        <taxon>Acaryochloridales</taxon>
        <taxon>Acaryochloridaceae</taxon>
        <taxon>Acaryochloris</taxon>
        <taxon>Acaryochloris thomasi</taxon>
    </lineage>
</organism>
<comment type="caution">
    <text evidence="3">The sequence shown here is derived from an EMBL/GenBank/DDBJ whole genome shotgun (WGS) entry which is preliminary data.</text>
</comment>
<dbReference type="InterPro" id="IPR004629">
    <property type="entry name" value="WecG_TagA_CpsF"/>
</dbReference>
<name>A0A2W1JZ29_9CYAN</name>
<dbReference type="AlphaFoldDB" id="A0A2W1JZ29"/>
<gene>
    <name evidence="3" type="primary">tagA_1</name>
    <name evidence="3" type="ORF">C1752_00468</name>
</gene>
<reference evidence="3 4" key="1">
    <citation type="journal article" date="2018" name="Sci. Rep.">
        <title>A novel species of the marine cyanobacterium Acaryochloris with a unique pigment content and lifestyle.</title>
        <authorList>
            <person name="Partensky F."/>
            <person name="Six C."/>
            <person name="Ratin M."/>
            <person name="Garczarek L."/>
            <person name="Vaulot D."/>
            <person name="Probert I."/>
            <person name="Calteau A."/>
            <person name="Gourvil P."/>
            <person name="Marie D."/>
            <person name="Grebert T."/>
            <person name="Bouchier C."/>
            <person name="Le Panse S."/>
            <person name="Gachenot M."/>
            <person name="Rodriguez F."/>
            <person name="Garrido J.L."/>
        </authorList>
    </citation>
    <scope>NUCLEOTIDE SEQUENCE [LARGE SCALE GENOMIC DNA]</scope>
    <source>
        <strain evidence="3 4">RCC1774</strain>
    </source>
</reference>